<feature type="transmembrane region" description="Helical" evidence="2">
    <location>
        <begin position="160"/>
        <end position="178"/>
    </location>
</feature>
<sequence>MSDTAQAGFVAGTNKPGFLTRLSFGIGGAAEGIKNNGFDYVLLFFYSNILGVDAGLVGMALLVALIVDAISDPVVGYWSDNLRTRFGRRHPFMYAALVPVALAYYLTWNPPDGMDGNALFPWLVGMTIFVRLSFTFYEVSSQALAAELTQDYDTRTGLMSLRYFFAWFGGLTIQILLFKYLLVPTPEIQVGVFNVDGWNTYGAIAAVCILIAVFLCAVGTHSHIPHLKAPPAARKLTLSRIFAEIFETVSNPSFRALFLATLFGLMATGISATLNQYINTIFWEFDNEQIAGLTMGVYVSAVLALIIAPIVGKTIGKKKGAIGIGILAFTIAPMPVILRQFGLLPPNGTESLYNIVLAITIFDLALIITTQMLMGAMVADIVEDSELQTGRRNEGIFFAGISFIKKLSQGGGVMIASVVLSVAGLSQGGGVAAAGPEAIRSLGWGYAVSLLVAWTLMIVAVSFYRISRESHERNLAALAARVEEETAS</sequence>
<dbReference type="eggNOG" id="COG2211">
    <property type="taxonomic scope" value="Bacteria"/>
</dbReference>
<feature type="transmembrane region" description="Helical" evidence="2">
    <location>
        <begin position="198"/>
        <end position="218"/>
    </location>
</feature>
<dbReference type="PANTHER" id="PTHR11328:SF24">
    <property type="entry name" value="MAJOR FACILITATOR SUPERFAMILY (MFS) PROFILE DOMAIN-CONTAINING PROTEIN"/>
    <property type="match status" value="1"/>
</dbReference>
<gene>
    <name evidence="3" type="ORF">HJA_15864</name>
</gene>
<protein>
    <submittedName>
        <fullName evidence="3">Major facilitator transporter</fullName>
    </submittedName>
</protein>
<dbReference type="Pfam" id="PF13347">
    <property type="entry name" value="MFS_2"/>
    <property type="match status" value="1"/>
</dbReference>
<dbReference type="Proteomes" id="UP000024816">
    <property type="component" value="Unassembled WGS sequence"/>
</dbReference>
<name>A0A059F7D1_9PROT</name>
<feature type="transmembrane region" description="Helical" evidence="2">
    <location>
        <begin position="290"/>
        <end position="308"/>
    </location>
</feature>
<feature type="transmembrane region" description="Helical" evidence="2">
    <location>
        <begin position="353"/>
        <end position="382"/>
    </location>
</feature>
<evidence type="ECO:0000256" key="1">
    <source>
        <dbReference type="ARBA" id="ARBA00009617"/>
    </source>
</evidence>
<dbReference type="EMBL" id="ARYJ01000014">
    <property type="protein sequence ID" value="KCZ86463.1"/>
    <property type="molecule type" value="Genomic_DNA"/>
</dbReference>
<comment type="similarity">
    <text evidence="1">Belongs to the sodium:galactoside symporter (TC 2.A.2) family.</text>
</comment>
<keyword evidence="2" id="KW-0472">Membrane</keyword>
<dbReference type="Gene3D" id="1.20.1250.20">
    <property type="entry name" value="MFS general substrate transporter like domains"/>
    <property type="match status" value="1"/>
</dbReference>
<proteinExistence type="inferred from homology"/>
<keyword evidence="4" id="KW-1185">Reference proteome</keyword>
<feature type="transmembrane region" description="Helical" evidence="2">
    <location>
        <begin position="320"/>
        <end position="341"/>
    </location>
</feature>
<dbReference type="RefSeq" id="WP_035584031.1">
    <property type="nucleotide sequence ID" value="NZ_ARYJ01000014.1"/>
</dbReference>
<comment type="caution">
    <text evidence="3">The sequence shown here is derived from an EMBL/GenBank/DDBJ whole genome shotgun (WGS) entry which is preliminary data.</text>
</comment>
<feature type="transmembrane region" description="Helical" evidence="2">
    <location>
        <begin position="444"/>
        <end position="464"/>
    </location>
</feature>
<dbReference type="InterPro" id="IPR039672">
    <property type="entry name" value="MFS_2"/>
</dbReference>
<evidence type="ECO:0000313" key="3">
    <source>
        <dbReference type="EMBL" id="KCZ86463.1"/>
    </source>
</evidence>
<feature type="transmembrane region" description="Helical" evidence="2">
    <location>
        <begin position="91"/>
        <end position="107"/>
    </location>
</feature>
<dbReference type="PANTHER" id="PTHR11328">
    <property type="entry name" value="MAJOR FACILITATOR SUPERFAMILY DOMAIN-CONTAINING PROTEIN"/>
    <property type="match status" value="1"/>
</dbReference>
<feature type="transmembrane region" description="Helical" evidence="2">
    <location>
        <begin position="119"/>
        <end position="139"/>
    </location>
</feature>
<dbReference type="SUPFAM" id="SSF103473">
    <property type="entry name" value="MFS general substrate transporter"/>
    <property type="match status" value="1"/>
</dbReference>
<dbReference type="GO" id="GO:0008643">
    <property type="term" value="P:carbohydrate transport"/>
    <property type="evidence" value="ECO:0007669"/>
    <property type="project" value="InterPro"/>
</dbReference>
<keyword evidence="2" id="KW-1133">Transmembrane helix</keyword>
<dbReference type="PATRIC" id="fig|1280952.3.peg.3175"/>
<accession>A0A059F7D1</accession>
<keyword evidence="2" id="KW-0812">Transmembrane</keyword>
<dbReference type="OrthoDB" id="7584869at2"/>
<dbReference type="AlphaFoldDB" id="A0A059F7D1"/>
<reference evidence="3 4" key="1">
    <citation type="journal article" date="2014" name="Antonie Van Leeuwenhoek">
        <title>Hyphomonas beringensis sp. nov. and Hyphomonas chukchiensis sp. nov., isolated from surface seawater of the Bering Sea and Chukchi Sea.</title>
        <authorList>
            <person name="Li C."/>
            <person name="Lai Q."/>
            <person name="Li G."/>
            <person name="Dong C."/>
            <person name="Wang J."/>
            <person name="Liao Y."/>
            <person name="Shao Z."/>
        </authorList>
    </citation>
    <scope>NUCLEOTIDE SEQUENCE [LARGE SCALE GENOMIC DNA]</scope>
    <source>
        <strain evidence="3 4">VP2</strain>
    </source>
</reference>
<organism evidence="3 4">
    <name type="scientific">Hyphomonas jannaschiana VP2</name>
    <dbReference type="NCBI Taxonomy" id="1280952"/>
    <lineage>
        <taxon>Bacteria</taxon>
        <taxon>Pseudomonadati</taxon>
        <taxon>Pseudomonadota</taxon>
        <taxon>Alphaproteobacteria</taxon>
        <taxon>Hyphomonadales</taxon>
        <taxon>Hyphomonadaceae</taxon>
        <taxon>Hyphomonas</taxon>
    </lineage>
</organism>
<evidence type="ECO:0000256" key="2">
    <source>
        <dbReference type="SAM" id="Phobius"/>
    </source>
</evidence>
<dbReference type="InterPro" id="IPR036259">
    <property type="entry name" value="MFS_trans_sf"/>
</dbReference>
<dbReference type="GO" id="GO:0015293">
    <property type="term" value="F:symporter activity"/>
    <property type="evidence" value="ECO:0007669"/>
    <property type="project" value="InterPro"/>
</dbReference>
<dbReference type="STRING" id="1280952.HJA_15864"/>
<feature type="transmembrane region" description="Helical" evidence="2">
    <location>
        <begin position="256"/>
        <end position="278"/>
    </location>
</feature>
<dbReference type="GO" id="GO:0005886">
    <property type="term" value="C:plasma membrane"/>
    <property type="evidence" value="ECO:0007669"/>
    <property type="project" value="TreeGrafter"/>
</dbReference>
<feature type="transmembrane region" description="Helical" evidence="2">
    <location>
        <begin position="43"/>
        <end position="70"/>
    </location>
</feature>
<feature type="transmembrane region" description="Helical" evidence="2">
    <location>
        <begin position="412"/>
        <end position="432"/>
    </location>
</feature>
<evidence type="ECO:0000313" key="4">
    <source>
        <dbReference type="Proteomes" id="UP000024816"/>
    </source>
</evidence>